<organism evidence="2">
    <name type="scientific">Siphoviridae sp. ctlIg4</name>
    <dbReference type="NCBI Taxonomy" id="2825647"/>
    <lineage>
        <taxon>Viruses</taxon>
        <taxon>Duplodnaviria</taxon>
        <taxon>Heunggongvirae</taxon>
        <taxon>Uroviricota</taxon>
        <taxon>Caudoviricetes</taxon>
    </lineage>
</organism>
<protein>
    <submittedName>
        <fullName evidence="2">Uncharacterized protein</fullName>
    </submittedName>
</protein>
<proteinExistence type="predicted"/>
<keyword evidence="1" id="KW-0812">Transmembrane</keyword>
<sequence length="43" mass="5031">MIYFTTIFLLSYLLFIEILSLHLSNVLLSKTLMYAKISVPHRS</sequence>
<name>A0A8S5UAS2_9CAUD</name>
<accession>A0A8S5UAS2</accession>
<evidence type="ECO:0000256" key="1">
    <source>
        <dbReference type="SAM" id="Phobius"/>
    </source>
</evidence>
<feature type="transmembrane region" description="Helical" evidence="1">
    <location>
        <begin position="6"/>
        <end position="28"/>
    </location>
</feature>
<evidence type="ECO:0000313" key="2">
    <source>
        <dbReference type="EMBL" id="DAF91564.1"/>
    </source>
</evidence>
<keyword evidence="1" id="KW-1133">Transmembrane helix</keyword>
<dbReference type="EMBL" id="BK016057">
    <property type="protein sequence ID" value="DAF91564.1"/>
    <property type="molecule type" value="Genomic_DNA"/>
</dbReference>
<reference evidence="2" key="1">
    <citation type="journal article" date="2021" name="Proc. Natl. Acad. Sci. U.S.A.">
        <title>A Catalog of Tens of Thousands of Viruses from Human Metagenomes Reveals Hidden Associations with Chronic Diseases.</title>
        <authorList>
            <person name="Tisza M.J."/>
            <person name="Buck C.B."/>
        </authorList>
    </citation>
    <scope>NUCLEOTIDE SEQUENCE</scope>
    <source>
        <strain evidence="2">CtlIg4</strain>
    </source>
</reference>
<keyword evidence="1" id="KW-0472">Membrane</keyword>